<dbReference type="GeneID" id="108047797"/>
<dbReference type="InterPro" id="IPR013122">
    <property type="entry name" value="PKD1_2_channel"/>
</dbReference>
<evidence type="ECO:0000256" key="2">
    <source>
        <dbReference type="ARBA" id="ARBA00007200"/>
    </source>
</evidence>
<gene>
    <name evidence="13" type="primary">LOC108047797</name>
    <name evidence="11" type="synonym">108047797</name>
</gene>
<comment type="subcellular location">
    <subcellularLocation>
        <location evidence="1">Membrane</location>
        <topology evidence="1">Multi-pass membrane protein</topology>
    </subcellularLocation>
</comment>
<evidence type="ECO:0000256" key="1">
    <source>
        <dbReference type="ARBA" id="ARBA00004141"/>
    </source>
</evidence>
<dbReference type="Pfam" id="PF20519">
    <property type="entry name" value="Polycystin_dom"/>
    <property type="match status" value="1"/>
</dbReference>
<evidence type="ECO:0000256" key="8">
    <source>
        <dbReference type="SAM" id="Phobius"/>
    </source>
</evidence>
<dbReference type="GO" id="GO:0005262">
    <property type="term" value="F:calcium channel activity"/>
    <property type="evidence" value="ECO:0007669"/>
    <property type="project" value="TreeGrafter"/>
</dbReference>
<feature type="domain" description="Polycystin cation channel PKD1/PKD2" evidence="9">
    <location>
        <begin position="378"/>
        <end position="595"/>
    </location>
</feature>
<evidence type="ECO:0000313" key="11">
    <source>
        <dbReference type="EnsemblMetazoa" id="XP_016983642.1"/>
    </source>
</evidence>
<keyword evidence="3 8" id="KW-0812">Transmembrane</keyword>
<evidence type="ECO:0000256" key="6">
    <source>
        <dbReference type="ARBA" id="ARBA00023180"/>
    </source>
</evidence>
<dbReference type="GO" id="GO:0050982">
    <property type="term" value="P:detection of mechanical stimulus"/>
    <property type="evidence" value="ECO:0007669"/>
    <property type="project" value="TreeGrafter"/>
</dbReference>
<dbReference type="PANTHER" id="PTHR10877:SF183">
    <property type="entry name" value="AT14535P-RELATED"/>
    <property type="match status" value="1"/>
</dbReference>
<evidence type="ECO:0000256" key="7">
    <source>
        <dbReference type="SAM" id="MobiDB-lite"/>
    </source>
</evidence>
<dbReference type="OrthoDB" id="5322100at2759"/>
<feature type="domain" description="Polycystin" evidence="10">
    <location>
        <begin position="171"/>
        <end position="368"/>
    </location>
</feature>
<evidence type="ECO:0000256" key="5">
    <source>
        <dbReference type="ARBA" id="ARBA00023136"/>
    </source>
</evidence>
<feature type="transmembrane region" description="Helical" evidence="8">
    <location>
        <begin position="161"/>
        <end position="179"/>
    </location>
</feature>
<dbReference type="EnsemblMetazoa" id="XM_017128153.2">
    <property type="protein sequence ID" value="XP_016983642.1"/>
    <property type="gene ID" value="LOC108047797"/>
</dbReference>
<proteinExistence type="inferred from homology"/>
<dbReference type="Proteomes" id="UP001652680">
    <property type="component" value="Unassembled WGS sequence"/>
</dbReference>
<feature type="transmembrane region" description="Helical" evidence="8">
    <location>
        <begin position="129"/>
        <end position="146"/>
    </location>
</feature>
<reference evidence="11" key="3">
    <citation type="submission" date="2025-05" db="UniProtKB">
        <authorList>
            <consortium name="EnsemblMetazoa"/>
        </authorList>
    </citation>
    <scope>IDENTIFICATION</scope>
</reference>
<dbReference type="AlphaFoldDB" id="A0A6P4EZR1"/>
<name>A0A6P4EZR1_DRORH</name>
<feature type="transmembrane region" description="Helical" evidence="8">
    <location>
        <begin position="409"/>
        <end position="430"/>
    </location>
</feature>
<accession>A0A6P4EZR1</accession>
<evidence type="ECO:0000313" key="13">
    <source>
        <dbReference type="RefSeq" id="XP_016983642.1"/>
    </source>
</evidence>
<sequence>MIYKNIKSKDWACFGVTTVVLLVCFTLITTFSGFVHEPQRYRMIMVTIVLVVFFQYLVLEPLRILVMAIDYATWPQEEQPHKAEKGMPQQNHIAYLKIRLRSLRSELLITEGHKNETLNRRYKQITGDLALYGLLFITLMVMVVTQEDQNHYFNTNNMHRLFWDNTSVTFGLSQIYFLYQIHNYLKITMVEGFFTPSVHHVEGWWAIEQWQKIGVVRLRQVRPVNTRIGLEEPKWDQTTYAPEWRLPYQRLHYTDKFWRIYDPFRPVDIEPGFLDGLLLNFHHHGYMYNYPELGGYVMLMMATKVNCLKQIEYLRKYNWLNENTSALFIDFTMYNADANAFSVITLRLENTPFGLQISRLHVDTVQMLATVEMTRTVDLLVVVFYAILVIQFARGLLSKLWHDPGCIRQIWTMVDLTICVLNGLLVGLTIMRNIETDLLLDMIETYTKGQYLDFQRPLRLHQLLAIVKGFLVSITTLRLWKVLQFASVFQHFTQTLFCAWRAVASLGLIILIVLMGIGIALAVPNGNNAVVFHHVITAVVTCLWYSVGYNAGLRPTEFFHGGLVLGMLLYLVLVFLLAIILLNVFASVIYDYFNVTGRDLKEHLGRKHISFLDFLRIEYVDVWGRCFKCMRRSYQSNGRTVAQNVEIGLKEQEVAKTEKEKRGWREKKLSDEEQHEDYLRRGERMFKLMAILNVQVEILERLMLGDKEGNLPTPPTSDSDPEDMPEMYRKRPSIAR</sequence>
<organism evidence="13">
    <name type="scientific">Drosophila rhopaloa</name>
    <name type="common">Fruit fly</name>
    <dbReference type="NCBI Taxonomy" id="1041015"/>
    <lineage>
        <taxon>Eukaryota</taxon>
        <taxon>Metazoa</taxon>
        <taxon>Ecdysozoa</taxon>
        <taxon>Arthropoda</taxon>
        <taxon>Hexapoda</taxon>
        <taxon>Insecta</taxon>
        <taxon>Pterygota</taxon>
        <taxon>Neoptera</taxon>
        <taxon>Endopterygota</taxon>
        <taxon>Diptera</taxon>
        <taxon>Brachycera</taxon>
        <taxon>Muscomorpha</taxon>
        <taxon>Ephydroidea</taxon>
        <taxon>Drosophilidae</taxon>
        <taxon>Drosophila</taxon>
        <taxon>Sophophora</taxon>
    </lineage>
</organism>
<keyword evidence="5 8" id="KW-0472">Membrane</keyword>
<dbReference type="PRINTS" id="PR01433">
    <property type="entry name" value="POLYCYSTIN2"/>
</dbReference>
<evidence type="ECO:0000259" key="9">
    <source>
        <dbReference type="Pfam" id="PF08016"/>
    </source>
</evidence>
<keyword evidence="12" id="KW-1185">Reference proteome</keyword>
<dbReference type="Pfam" id="PF08016">
    <property type="entry name" value="PKD_channel"/>
    <property type="match status" value="1"/>
</dbReference>
<keyword evidence="4 8" id="KW-1133">Transmembrane helix</keyword>
<feature type="transmembrane region" description="Helical" evidence="8">
    <location>
        <begin position="530"/>
        <end position="547"/>
    </location>
</feature>
<dbReference type="InterPro" id="IPR003915">
    <property type="entry name" value="PKD_2"/>
</dbReference>
<reference evidence="13" key="2">
    <citation type="submission" date="2025-04" db="UniProtKB">
        <authorList>
            <consortium name="RefSeq"/>
        </authorList>
    </citation>
    <scope>IDENTIFICATION</scope>
</reference>
<feature type="region of interest" description="Disordered" evidence="7">
    <location>
        <begin position="706"/>
        <end position="736"/>
    </location>
</feature>
<protein>
    <submittedName>
        <fullName evidence="13">Polycystic kidney disease 2-like 2 protein</fullName>
    </submittedName>
</protein>
<feature type="transmembrane region" description="Helical" evidence="8">
    <location>
        <begin position="567"/>
        <end position="593"/>
    </location>
</feature>
<reference evidence="12" key="1">
    <citation type="journal article" date="2021" name="Elife">
        <title>Highly contiguous assemblies of 101 drosophilid genomes.</title>
        <authorList>
            <person name="Kim B.Y."/>
            <person name="Wang J.R."/>
            <person name="Miller D.E."/>
            <person name="Barmina O."/>
            <person name="Delaney E."/>
            <person name="Thompson A."/>
            <person name="Comeault A.A."/>
            <person name="Peede D."/>
            <person name="D'Agostino E.R."/>
            <person name="Pelaez J."/>
            <person name="Aguilar J.M."/>
            <person name="Haji D."/>
            <person name="Matsunaga T."/>
            <person name="Armstrong E.E."/>
            <person name="Zych M."/>
            <person name="Ogawa Y."/>
            <person name="Stamenkovic-Radak M."/>
            <person name="Jelic M."/>
            <person name="Veselinovic M.S."/>
            <person name="Tanaskovic M."/>
            <person name="Eric P."/>
            <person name="Gao J.J."/>
            <person name="Katoh T.K."/>
            <person name="Toda M.J."/>
            <person name="Watabe H."/>
            <person name="Watada M."/>
            <person name="Davis J.S."/>
            <person name="Moyle L.C."/>
            <person name="Manoli G."/>
            <person name="Bertolini E."/>
            <person name="Kostal V."/>
            <person name="Hawley R.S."/>
            <person name="Takahashi A."/>
            <person name="Jones C.D."/>
            <person name="Price D.K."/>
            <person name="Whiteman N."/>
            <person name="Kopp A."/>
            <person name="Matute D.R."/>
            <person name="Petrov D.A."/>
        </authorList>
    </citation>
    <scope>NUCLEOTIDE SEQUENCE [LARGE SCALE GENOMIC DNA]</scope>
</reference>
<dbReference type="PANTHER" id="PTHR10877">
    <property type="entry name" value="POLYCYSTIN FAMILY MEMBER"/>
    <property type="match status" value="1"/>
</dbReference>
<evidence type="ECO:0000259" key="10">
    <source>
        <dbReference type="Pfam" id="PF20519"/>
    </source>
</evidence>
<comment type="similarity">
    <text evidence="2">Belongs to the polycystin family.</text>
</comment>
<feature type="transmembrane region" description="Helical" evidence="8">
    <location>
        <begin position="377"/>
        <end position="397"/>
    </location>
</feature>
<feature type="transmembrane region" description="Helical" evidence="8">
    <location>
        <begin position="12"/>
        <end position="35"/>
    </location>
</feature>
<feature type="transmembrane region" description="Helical" evidence="8">
    <location>
        <begin position="41"/>
        <end position="59"/>
    </location>
</feature>
<evidence type="ECO:0000313" key="12">
    <source>
        <dbReference type="Proteomes" id="UP001652680"/>
    </source>
</evidence>
<feature type="transmembrane region" description="Helical" evidence="8">
    <location>
        <begin position="463"/>
        <end position="480"/>
    </location>
</feature>
<dbReference type="RefSeq" id="XP_016983642.1">
    <property type="nucleotide sequence ID" value="XM_017128153.1"/>
</dbReference>
<evidence type="ECO:0000256" key="4">
    <source>
        <dbReference type="ARBA" id="ARBA00022989"/>
    </source>
</evidence>
<dbReference type="InterPro" id="IPR046791">
    <property type="entry name" value="Polycystin_dom"/>
</dbReference>
<evidence type="ECO:0000256" key="3">
    <source>
        <dbReference type="ARBA" id="ARBA00022692"/>
    </source>
</evidence>
<dbReference type="InterPro" id="IPR051223">
    <property type="entry name" value="Polycystin"/>
</dbReference>
<keyword evidence="6" id="KW-0325">Glycoprotein</keyword>
<dbReference type="GO" id="GO:0005509">
    <property type="term" value="F:calcium ion binding"/>
    <property type="evidence" value="ECO:0007669"/>
    <property type="project" value="InterPro"/>
</dbReference>
<feature type="transmembrane region" description="Helical" evidence="8">
    <location>
        <begin position="500"/>
        <end position="523"/>
    </location>
</feature>
<dbReference type="GO" id="GO:0016020">
    <property type="term" value="C:membrane"/>
    <property type="evidence" value="ECO:0007669"/>
    <property type="project" value="UniProtKB-SubCell"/>
</dbReference>